<evidence type="ECO:0000256" key="3">
    <source>
        <dbReference type="ARBA" id="ARBA00006972"/>
    </source>
</evidence>
<dbReference type="Pfam" id="PF01217">
    <property type="entry name" value="Clat_adaptor_s"/>
    <property type="match status" value="1"/>
</dbReference>
<evidence type="ECO:0000259" key="11">
    <source>
        <dbReference type="Pfam" id="PF01217"/>
    </source>
</evidence>
<dbReference type="OMA" id="QSNFVEY"/>
<gene>
    <name evidence="12" type="ORF">NAEGRDRAFT_60123</name>
</gene>
<dbReference type="PANTHER" id="PTHR11753">
    <property type="entry name" value="ADAPTOR COMPLEXES SMALL SUBUNIT FAMILY"/>
    <property type="match status" value="1"/>
</dbReference>
<comment type="subcellular location">
    <subcellularLocation>
        <location evidence="1">Cell membrane</location>
    </subcellularLocation>
    <subcellularLocation>
        <location evidence="2">Membrane</location>
        <location evidence="2">Coated pit</location>
        <topology evidence="2">Peripheral membrane protein</topology>
        <orientation evidence="2">Cytoplasmic side</orientation>
    </subcellularLocation>
</comment>
<keyword evidence="9" id="KW-0168">Coated pit</keyword>
<dbReference type="GO" id="GO:0035615">
    <property type="term" value="F:clathrin adaptor activity"/>
    <property type="evidence" value="ECO:0007669"/>
    <property type="project" value="InterPro"/>
</dbReference>
<evidence type="ECO:0000256" key="4">
    <source>
        <dbReference type="ARBA" id="ARBA00022448"/>
    </source>
</evidence>
<dbReference type="PROSITE" id="PS00989">
    <property type="entry name" value="CLAT_ADAPTOR_S"/>
    <property type="match status" value="1"/>
</dbReference>
<organism evidence="13">
    <name type="scientific">Naegleria gruberi</name>
    <name type="common">Amoeba</name>
    <dbReference type="NCBI Taxonomy" id="5762"/>
    <lineage>
        <taxon>Eukaryota</taxon>
        <taxon>Discoba</taxon>
        <taxon>Heterolobosea</taxon>
        <taxon>Tetramitia</taxon>
        <taxon>Eutetramitia</taxon>
        <taxon>Vahlkampfiidae</taxon>
        <taxon>Naegleria</taxon>
    </lineage>
</organism>
<dbReference type="STRING" id="5762.D2UXT4"/>
<dbReference type="InterPro" id="IPR011012">
    <property type="entry name" value="Longin-like_dom_sf"/>
</dbReference>
<dbReference type="FunCoup" id="D2UXT4">
    <property type="interactions" value="321"/>
</dbReference>
<name>D2UXT4_NAEGR</name>
<dbReference type="FunFam" id="3.30.450.60:FF:000004">
    <property type="entry name" value="AP complex subunit sigma"/>
    <property type="match status" value="1"/>
</dbReference>
<evidence type="ECO:0000256" key="6">
    <source>
        <dbReference type="ARBA" id="ARBA00022583"/>
    </source>
</evidence>
<dbReference type="VEuPathDB" id="AmoebaDB:NAEGRDRAFT_60123"/>
<protein>
    <recommendedName>
        <fullName evidence="10">AP complex subunit sigma</fullName>
    </recommendedName>
</protein>
<dbReference type="GeneID" id="8863801"/>
<evidence type="ECO:0000256" key="8">
    <source>
        <dbReference type="ARBA" id="ARBA00023136"/>
    </source>
</evidence>
<keyword evidence="13" id="KW-1185">Reference proteome</keyword>
<feature type="domain" description="AP complex mu/sigma subunit" evidence="11">
    <location>
        <begin position="1"/>
        <end position="141"/>
    </location>
</feature>
<dbReference type="eggNOG" id="KOG0935">
    <property type="taxonomic scope" value="Eukaryota"/>
</dbReference>
<dbReference type="RefSeq" id="XP_002683429.1">
    <property type="nucleotide sequence ID" value="XM_002683383.1"/>
</dbReference>
<dbReference type="InParanoid" id="D2UXT4"/>
<evidence type="ECO:0000313" key="13">
    <source>
        <dbReference type="Proteomes" id="UP000006671"/>
    </source>
</evidence>
<keyword evidence="4 10" id="KW-0813">Transport</keyword>
<comment type="similarity">
    <text evidence="3 10">Belongs to the adaptor complexes small subunit family.</text>
</comment>
<evidence type="ECO:0000313" key="12">
    <source>
        <dbReference type="EMBL" id="EFC50685.1"/>
    </source>
</evidence>
<dbReference type="EMBL" id="GG738845">
    <property type="protein sequence ID" value="EFC50685.1"/>
    <property type="molecule type" value="Genomic_DNA"/>
</dbReference>
<dbReference type="InterPro" id="IPR000804">
    <property type="entry name" value="Clathrin_sm-chain_CS"/>
</dbReference>
<dbReference type="KEGG" id="ngr:NAEGRDRAFT_60123"/>
<proteinExistence type="inferred from homology"/>
<evidence type="ECO:0000256" key="10">
    <source>
        <dbReference type="PIRNR" id="PIRNR015588"/>
    </source>
</evidence>
<reference evidence="12 13" key="1">
    <citation type="journal article" date="2010" name="Cell">
        <title>The genome of Naegleria gruberi illuminates early eukaryotic versatility.</title>
        <authorList>
            <person name="Fritz-Laylin L.K."/>
            <person name="Prochnik S.E."/>
            <person name="Ginger M.L."/>
            <person name="Dacks J.B."/>
            <person name="Carpenter M.L."/>
            <person name="Field M.C."/>
            <person name="Kuo A."/>
            <person name="Paredez A."/>
            <person name="Chapman J."/>
            <person name="Pham J."/>
            <person name="Shu S."/>
            <person name="Neupane R."/>
            <person name="Cipriano M."/>
            <person name="Mancuso J."/>
            <person name="Tu H."/>
            <person name="Salamov A."/>
            <person name="Lindquist E."/>
            <person name="Shapiro H."/>
            <person name="Lucas S."/>
            <person name="Grigoriev I.V."/>
            <person name="Cande W.Z."/>
            <person name="Fulton C."/>
            <person name="Rokhsar D.S."/>
            <person name="Dawson S.C."/>
        </authorList>
    </citation>
    <scope>NUCLEOTIDE SEQUENCE [LARGE SCALE GENOMIC DNA]</scope>
    <source>
        <strain evidence="12 13">NEG-M</strain>
    </source>
</reference>
<dbReference type="Proteomes" id="UP000006671">
    <property type="component" value="Unassembled WGS sequence"/>
</dbReference>
<evidence type="ECO:0000256" key="9">
    <source>
        <dbReference type="ARBA" id="ARBA00023176"/>
    </source>
</evidence>
<dbReference type="GO" id="GO:0072583">
    <property type="term" value="P:clathrin-dependent endocytosis"/>
    <property type="evidence" value="ECO:0007669"/>
    <property type="project" value="InterPro"/>
</dbReference>
<dbReference type="InterPro" id="IPR022775">
    <property type="entry name" value="AP_mu_sigma_su"/>
</dbReference>
<dbReference type="OrthoDB" id="371463at2759"/>
<evidence type="ECO:0000256" key="5">
    <source>
        <dbReference type="ARBA" id="ARBA00022475"/>
    </source>
</evidence>
<evidence type="ECO:0000256" key="1">
    <source>
        <dbReference type="ARBA" id="ARBA00004236"/>
    </source>
</evidence>
<dbReference type="GO" id="GO:0006886">
    <property type="term" value="P:intracellular protein transport"/>
    <property type="evidence" value="ECO:0007669"/>
    <property type="project" value="UniProtKB-UniRule"/>
</dbReference>
<dbReference type="CDD" id="cd14833">
    <property type="entry name" value="AP2_sigma"/>
    <property type="match status" value="1"/>
</dbReference>
<dbReference type="InterPro" id="IPR016635">
    <property type="entry name" value="AP_complex_ssu"/>
</dbReference>
<dbReference type="GO" id="GO:0030122">
    <property type="term" value="C:AP-2 adaptor complex"/>
    <property type="evidence" value="ECO:0007669"/>
    <property type="project" value="InterPro"/>
</dbReference>
<dbReference type="Gene3D" id="3.30.450.60">
    <property type="match status" value="1"/>
</dbReference>
<evidence type="ECO:0000256" key="7">
    <source>
        <dbReference type="ARBA" id="ARBA00022927"/>
    </source>
</evidence>
<accession>D2UXT4</accession>
<dbReference type="SUPFAM" id="SSF64356">
    <property type="entry name" value="SNARE-like"/>
    <property type="match status" value="1"/>
</dbReference>
<dbReference type="InterPro" id="IPR027156">
    <property type="entry name" value="APS2"/>
</dbReference>
<dbReference type="PIRSF" id="PIRSF015588">
    <property type="entry name" value="AP_complex_sigma"/>
    <property type="match status" value="1"/>
</dbReference>
<evidence type="ECO:0000256" key="2">
    <source>
        <dbReference type="ARBA" id="ARBA00004277"/>
    </source>
</evidence>
<dbReference type="AlphaFoldDB" id="D2UXT4"/>
<sequence>MIHFILLQNRAGKTRLSKWYEAFEDDEKEKIKIEVHRLITSRDQKFTNMVEFRKYKVVYRRYAGLYFSMGVDVNDNDLACLESVHLFVEVLDQFFGNVCELDLVFNFHKVYMILDEMYMAGEIQETAKPVILSRLQLLDKLE</sequence>
<keyword evidence="6" id="KW-0254">Endocytosis</keyword>
<keyword evidence="8 10" id="KW-0472">Membrane</keyword>
<keyword evidence="7 10" id="KW-0653">Protein transport</keyword>
<keyword evidence="5" id="KW-1003">Cell membrane</keyword>